<dbReference type="RefSeq" id="WP_130508296.1">
    <property type="nucleotide sequence ID" value="NZ_SHKY01000001.1"/>
</dbReference>
<gene>
    <name evidence="2" type="ORF">EV385_0906</name>
</gene>
<keyword evidence="1" id="KW-0472">Membrane</keyword>
<sequence length="237" mass="24770">MTDLDDLRDALQSPPGFAPRVLDLDQVMAAGGRLRRRRRLAVGAASALAVAVLLVGGGQVARLAGGPPPAPANPAQVADVPDGRVLGEVMPTGVRTGAAEWVIYAQPVELPGQSGVRFGFQLGRRSADGSLRDEVMTNDVEGSDRAPGFHAVQRAMTIDAGTTLTFGYYVGSPATITARAGGRTVTAERAVWSEDPSVTVFWFRPRDVTPNTKLTKLTAKDAQGRVLPAGDTTVGVG</sequence>
<keyword evidence="1" id="KW-0812">Transmembrane</keyword>
<evidence type="ECO:0000313" key="2">
    <source>
        <dbReference type="EMBL" id="RZU49170.1"/>
    </source>
</evidence>
<dbReference type="Proteomes" id="UP000292564">
    <property type="component" value="Unassembled WGS sequence"/>
</dbReference>
<dbReference type="AlphaFoldDB" id="A0A4Q7ZEL7"/>
<dbReference type="OrthoDB" id="3690121at2"/>
<organism evidence="2 3">
    <name type="scientific">Krasilnikovia cinnamomea</name>
    <dbReference type="NCBI Taxonomy" id="349313"/>
    <lineage>
        <taxon>Bacteria</taxon>
        <taxon>Bacillati</taxon>
        <taxon>Actinomycetota</taxon>
        <taxon>Actinomycetes</taxon>
        <taxon>Micromonosporales</taxon>
        <taxon>Micromonosporaceae</taxon>
        <taxon>Krasilnikovia</taxon>
    </lineage>
</organism>
<name>A0A4Q7ZEL7_9ACTN</name>
<keyword evidence="3" id="KW-1185">Reference proteome</keyword>
<dbReference type="EMBL" id="SHKY01000001">
    <property type="protein sequence ID" value="RZU49170.1"/>
    <property type="molecule type" value="Genomic_DNA"/>
</dbReference>
<evidence type="ECO:0000313" key="3">
    <source>
        <dbReference type="Proteomes" id="UP000292564"/>
    </source>
</evidence>
<keyword evidence="1" id="KW-1133">Transmembrane helix</keyword>
<evidence type="ECO:0000256" key="1">
    <source>
        <dbReference type="SAM" id="Phobius"/>
    </source>
</evidence>
<comment type="caution">
    <text evidence="2">The sequence shown here is derived from an EMBL/GenBank/DDBJ whole genome shotgun (WGS) entry which is preliminary data.</text>
</comment>
<protein>
    <submittedName>
        <fullName evidence="2">Uncharacterized protein</fullName>
    </submittedName>
</protein>
<feature type="transmembrane region" description="Helical" evidence="1">
    <location>
        <begin position="40"/>
        <end position="61"/>
    </location>
</feature>
<accession>A0A4Q7ZEL7</accession>
<proteinExistence type="predicted"/>
<reference evidence="2 3" key="1">
    <citation type="submission" date="2019-02" db="EMBL/GenBank/DDBJ databases">
        <title>Sequencing the genomes of 1000 actinobacteria strains.</title>
        <authorList>
            <person name="Klenk H.-P."/>
        </authorList>
    </citation>
    <scope>NUCLEOTIDE SEQUENCE [LARGE SCALE GENOMIC DNA]</scope>
    <source>
        <strain evidence="2 3">DSM 45162</strain>
    </source>
</reference>